<protein>
    <submittedName>
        <fullName evidence="2">Uncharacterized protein</fullName>
    </submittedName>
</protein>
<name>K0SNC1_THAOC</name>
<evidence type="ECO:0000313" key="3">
    <source>
        <dbReference type="Proteomes" id="UP000266841"/>
    </source>
</evidence>
<dbReference type="Proteomes" id="UP000266841">
    <property type="component" value="Unassembled WGS sequence"/>
</dbReference>
<evidence type="ECO:0000313" key="2">
    <source>
        <dbReference type="EMBL" id="EJK66870.1"/>
    </source>
</evidence>
<feature type="non-terminal residue" evidence="2">
    <location>
        <position position="220"/>
    </location>
</feature>
<comment type="caution">
    <text evidence="2">The sequence shown here is derived from an EMBL/GenBank/DDBJ whole genome shotgun (WGS) entry which is preliminary data.</text>
</comment>
<feature type="signal peptide" evidence="1">
    <location>
        <begin position="1"/>
        <end position="24"/>
    </location>
</feature>
<dbReference type="EMBL" id="AGNL01014104">
    <property type="protein sequence ID" value="EJK66870.1"/>
    <property type="molecule type" value="Genomic_DNA"/>
</dbReference>
<organism evidence="2 3">
    <name type="scientific">Thalassiosira oceanica</name>
    <name type="common">Marine diatom</name>
    <dbReference type="NCBI Taxonomy" id="159749"/>
    <lineage>
        <taxon>Eukaryota</taxon>
        <taxon>Sar</taxon>
        <taxon>Stramenopiles</taxon>
        <taxon>Ochrophyta</taxon>
        <taxon>Bacillariophyta</taxon>
        <taxon>Coscinodiscophyceae</taxon>
        <taxon>Thalassiosirophycidae</taxon>
        <taxon>Thalassiosirales</taxon>
        <taxon>Thalassiosiraceae</taxon>
        <taxon>Thalassiosira</taxon>
    </lineage>
</organism>
<keyword evidence="1" id="KW-0732">Signal</keyword>
<dbReference type="OrthoDB" id="55870at2759"/>
<sequence>MNMKFINTLVSFALLALLSASVEAKRPAFSPKHYTHGVLSVRGGAGPLDPDLIAKTVTGVMALQGAADYLAPNKAPEVLYGIEGVGATEAFINGYAGAIPSLAYAALSDADYSTNLIKAWCVYCGLATGQNRIAPEAALDGWGFPEKGPLTVFFCKVMGSHALAPTVLTGLLVSGVDGHKAVGYSLVPLLASVLQFVLSGDLEAQIGDNVVKAYPWIAIL</sequence>
<evidence type="ECO:0000256" key="1">
    <source>
        <dbReference type="SAM" id="SignalP"/>
    </source>
</evidence>
<gene>
    <name evidence="2" type="ORF">THAOC_12162</name>
</gene>
<dbReference type="AlphaFoldDB" id="K0SNC1"/>
<keyword evidence="3" id="KW-1185">Reference proteome</keyword>
<feature type="chain" id="PRO_5003837925" evidence="1">
    <location>
        <begin position="25"/>
        <end position="220"/>
    </location>
</feature>
<dbReference type="eggNOG" id="ENOG502TB06">
    <property type="taxonomic scope" value="Eukaryota"/>
</dbReference>
<reference evidence="2 3" key="1">
    <citation type="journal article" date="2012" name="Genome Biol.">
        <title>Genome and low-iron response of an oceanic diatom adapted to chronic iron limitation.</title>
        <authorList>
            <person name="Lommer M."/>
            <person name="Specht M."/>
            <person name="Roy A.S."/>
            <person name="Kraemer L."/>
            <person name="Andreson R."/>
            <person name="Gutowska M.A."/>
            <person name="Wolf J."/>
            <person name="Bergner S.V."/>
            <person name="Schilhabel M.B."/>
            <person name="Klostermeier U.C."/>
            <person name="Beiko R.G."/>
            <person name="Rosenstiel P."/>
            <person name="Hippler M."/>
            <person name="Laroche J."/>
        </authorList>
    </citation>
    <scope>NUCLEOTIDE SEQUENCE [LARGE SCALE GENOMIC DNA]</scope>
    <source>
        <strain evidence="2 3">CCMP1005</strain>
    </source>
</reference>
<accession>K0SNC1</accession>
<proteinExistence type="predicted"/>